<keyword evidence="7" id="KW-0408">Iron</keyword>
<reference evidence="11" key="2">
    <citation type="submission" date="2020-09" db="EMBL/GenBank/DDBJ databases">
        <authorList>
            <person name="Sun Q."/>
            <person name="Kim S."/>
        </authorList>
    </citation>
    <scope>NUCLEOTIDE SEQUENCE</scope>
    <source>
        <strain evidence="11">KCTC 23077</strain>
    </source>
</reference>
<evidence type="ECO:0000259" key="10">
    <source>
        <dbReference type="SMART" id="SM00986"/>
    </source>
</evidence>
<gene>
    <name evidence="11" type="ORF">GCM10007067_16240</name>
</gene>
<name>A0A918T007_9GAMM</name>
<keyword evidence="5" id="KW-0227">DNA damage</keyword>
<comment type="similarity">
    <text evidence="1">Belongs to the uracil-DNA glycosylase (UDG) superfamily. Type 4 (UDGa) family.</text>
</comment>
<evidence type="ECO:0000256" key="1">
    <source>
        <dbReference type="ARBA" id="ARBA00006521"/>
    </source>
</evidence>
<dbReference type="GO" id="GO:0097506">
    <property type="term" value="F:deaminated base DNA N-glycosylase activity"/>
    <property type="evidence" value="ECO:0007669"/>
    <property type="project" value="UniProtKB-ARBA"/>
</dbReference>
<dbReference type="InterPro" id="IPR023875">
    <property type="entry name" value="DNA_repair_put"/>
</dbReference>
<dbReference type="NCBIfam" id="TIGR03915">
    <property type="entry name" value="SAM_7_link_chp"/>
    <property type="match status" value="1"/>
</dbReference>
<keyword evidence="8" id="KW-0411">Iron-sulfur</keyword>
<dbReference type="PANTHER" id="PTHR33693:SF9">
    <property type="entry name" value="TYPE-4 URACIL-DNA GLYCOSYLASE"/>
    <property type="match status" value="1"/>
</dbReference>
<comment type="caution">
    <text evidence="11">The sequence shown here is derived from an EMBL/GenBank/DDBJ whole genome shotgun (WGS) entry which is preliminary data.</text>
</comment>
<dbReference type="AlphaFoldDB" id="A0A918T007"/>
<dbReference type="InterPro" id="IPR005273">
    <property type="entry name" value="Ura-DNA_glyco_family4"/>
</dbReference>
<dbReference type="RefSeq" id="WP_189455236.1">
    <property type="nucleotide sequence ID" value="NZ_BMYD01000002.1"/>
</dbReference>
<dbReference type="GO" id="GO:0051539">
    <property type="term" value="F:4 iron, 4 sulfur cluster binding"/>
    <property type="evidence" value="ECO:0007669"/>
    <property type="project" value="UniProtKB-KW"/>
</dbReference>
<keyword evidence="6" id="KW-0378">Hydrolase</keyword>
<dbReference type="Proteomes" id="UP000646426">
    <property type="component" value="Unassembled WGS sequence"/>
</dbReference>
<evidence type="ECO:0000256" key="8">
    <source>
        <dbReference type="ARBA" id="ARBA00023014"/>
    </source>
</evidence>
<dbReference type="SMART" id="SM00986">
    <property type="entry name" value="UDG"/>
    <property type="match status" value="1"/>
</dbReference>
<dbReference type="InterPro" id="IPR025404">
    <property type="entry name" value="DUF4130"/>
</dbReference>
<dbReference type="NCBIfam" id="TIGR03914">
    <property type="entry name" value="UDG_fam_dom"/>
    <property type="match status" value="1"/>
</dbReference>
<dbReference type="EMBL" id="BMYD01000002">
    <property type="protein sequence ID" value="GHA79476.1"/>
    <property type="molecule type" value="Genomic_DNA"/>
</dbReference>
<dbReference type="InterPro" id="IPR005122">
    <property type="entry name" value="Uracil-DNA_glycosylase-like"/>
</dbReference>
<dbReference type="GO" id="GO:0006281">
    <property type="term" value="P:DNA repair"/>
    <property type="evidence" value="ECO:0007669"/>
    <property type="project" value="UniProtKB-KW"/>
</dbReference>
<evidence type="ECO:0000256" key="2">
    <source>
        <dbReference type="ARBA" id="ARBA00019403"/>
    </source>
</evidence>
<dbReference type="CDD" id="cd10030">
    <property type="entry name" value="UDG-F4_TTUDGA_SPO1dp_like"/>
    <property type="match status" value="1"/>
</dbReference>
<dbReference type="PANTHER" id="PTHR33693">
    <property type="entry name" value="TYPE-5 URACIL-DNA GLYCOSYLASE"/>
    <property type="match status" value="1"/>
</dbReference>
<keyword evidence="3" id="KW-0004">4Fe-4S</keyword>
<evidence type="ECO:0000256" key="6">
    <source>
        <dbReference type="ARBA" id="ARBA00022801"/>
    </source>
</evidence>
<keyword evidence="4" id="KW-0479">Metal-binding</keyword>
<evidence type="ECO:0000256" key="3">
    <source>
        <dbReference type="ARBA" id="ARBA00022485"/>
    </source>
</evidence>
<organism evidence="11 12">
    <name type="scientific">Cognatilysobacter bugurensis</name>
    <dbReference type="NCBI Taxonomy" id="543356"/>
    <lineage>
        <taxon>Bacteria</taxon>
        <taxon>Pseudomonadati</taxon>
        <taxon>Pseudomonadota</taxon>
        <taxon>Gammaproteobacteria</taxon>
        <taxon>Lysobacterales</taxon>
        <taxon>Lysobacteraceae</taxon>
        <taxon>Cognatilysobacter</taxon>
    </lineage>
</organism>
<evidence type="ECO:0000256" key="7">
    <source>
        <dbReference type="ARBA" id="ARBA00023004"/>
    </source>
</evidence>
<keyword evidence="12" id="KW-1185">Reference proteome</keyword>
<feature type="domain" description="Uracil-DNA glycosylase-like" evidence="10">
    <location>
        <begin position="344"/>
        <end position="504"/>
    </location>
</feature>
<evidence type="ECO:0000313" key="12">
    <source>
        <dbReference type="Proteomes" id="UP000646426"/>
    </source>
</evidence>
<dbReference type="Pfam" id="PF13566">
    <property type="entry name" value="DUF4130"/>
    <property type="match status" value="1"/>
</dbReference>
<evidence type="ECO:0000256" key="5">
    <source>
        <dbReference type="ARBA" id="ARBA00022763"/>
    </source>
</evidence>
<dbReference type="Pfam" id="PF03167">
    <property type="entry name" value="UDG"/>
    <property type="match status" value="1"/>
</dbReference>
<sequence>MDAPTATRCSAHVEPAWDLDAWRTQARAALCANVPPDALDWHDADAPSLLAAPPVVDLKPVRAAPNVPRAFFVLATRVLAHRDPQRHALLYRLLWRIAYGEPQLLRNALDADVHRALALEKSVRRDAHKMKAFVRFRVVGDSAPRHALQHGAVADAADIARTSSPVANDATHEAYIAWFEPEHFIVDLVAPFFARRFTGMRWAILTPYRRALWDGESLHFGDGARFDEAPAHDAHEALWRAYYANIFNPARLNPRAMRQEMPVKYWRHLPETHQLPALMRGAGERVREMAERDAQPTRKPRMVARAAQQAATLEAQSKGLAALRERARACRACPLWEPATGTVFGEGPDDARIVVVGEQPGDQEDLLGRPFVGPAGQLFDRALGELGLDRRAWYVTNAVKHFKFEQRGKQRLHQRAAPDEQRACLPWLQGELAAIRAERIVCLGVTAAEAVLGRRVALLAERGQWHAAQDGTPALVTVHPAWVLRQRDGAAREAAFRGFVDDLALLAGQPVE</sequence>
<dbReference type="Gene3D" id="3.40.470.10">
    <property type="entry name" value="Uracil-DNA glycosylase-like domain"/>
    <property type="match status" value="1"/>
</dbReference>
<evidence type="ECO:0000256" key="9">
    <source>
        <dbReference type="ARBA" id="ARBA00023204"/>
    </source>
</evidence>
<reference evidence="11" key="1">
    <citation type="journal article" date="2014" name="Int. J. Syst. Evol. Microbiol.">
        <title>Complete genome sequence of Corynebacterium casei LMG S-19264T (=DSM 44701T), isolated from a smear-ripened cheese.</title>
        <authorList>
            <consortium name="US DOE Joint Genome Institute (JGI-PGF)"/>
            <person name="Walter F."/>
            <person name="Albersmeier A."/>
            <person name="Kalinowski J."/>
            <person name="Ruckert C."/>
        </authorList>
    </citation>
    <scope>NUCLEOTIDE SEQUENCE</scope>
    <source>
        <strain evidence="11">KCTC 23077</strain>
    </source>
</reference>
<dbReference type="InterPro" id="IPR051536">
    <property type="entry name" value="UDG_Type-4/5"/>
</dbReference>
<protein>
    <recommendedName>
        <fullName evidence="2">Type-4 uracil-DNA glycosylase</fullName>
    </recommendedName>
</protein>
<proteinExistence type="inferred from homology"/>
<dbReference type="SMART" id="SM00987">
    <property type="entry name" value="UreE_C"/>
    <property type="match status" value="1"/>
</dbReference>
<evidence type="ECO:0000256" key="4">
    <source>
        <dbReference type="ARBA" id="ARBA00022723"/>
    </source>
</evidence>
<dbReference type="GO" id="GO:0046872">
    <property type="term" value="F:metal ion binding"/>
    <property type="evidence" value="ECO:0007669"/>
    <property type="project" value="UniProtKB-KW"/>
</dbReference>
<dbReference type="InterPro" id="IPR036895">
    <property type="entry name" value="Uracil-DNA_glycosylase-like_sf"/>
</dbReference>
<keyword evidence="9" id="KW-0234">DNA repair</keyword>
<accession>A0A918T007</accession>
<evidence type="ECO:0000313" key="11">
    <source>
        <dbReference type="EMBL" id="GHA79476.1"/>
    </source>
</evidence>
<dbReference type="SUPFAM" id="SSF52141">
    <property type="entry name" value="Uracil-DNA glycosylase-like"/>
    <property type="match status" value="1"/>
</dbReference>